<gene>
    <name evidence="1" type="ORF">R4Z09_14170</name>
</gene>
<evidence type="ECO:0000313" key="1">
    <source>
        <dbReference type="EMBL" id="WVX84031.1"/>
    </source>
</evidence>
<protein>
    <submittedName>
        <fullName evidence="1">Murein transglycosylase</fullName>
    </submittedName>
</protein>
<sequence>MFDYIYYPLISHKAEKAAEEYLEEKYGEDFIIEESTFSKPLGDDTGSYHIDSHPEKNPKLTVRISVSEDMKPMSDDYLDMKWRAELNEQFGSVYKKLYGSIVNYSYMVNVSFPDEAYTKYNIHNTYQEIFEQKHKGIGNIIFANVLLNSSNEMDQHLEKVYELIQYLKVQDLEYFTVQIEYYNEKVSREISAKDRMLGYNHFSNKYLDDRDFIFNYSYDSMDENSINQMEAIKLPADLKQFLREK</sequence>
<organism evidence="1 2">
    <name type="scientific">Niallia oryzisoli</name>
    <dbReference type="NCBI Taxonomy" id="1737571"/>
    <lineage>
        <taxon>Bacteria</taxon>
        <taxon>Bacillati</taxon>
        <taxon>Bacillota</taxon>
        <taxon>Bacilli</taxon>
        <taxon>Bacillales</taxon>
        <taxon>Bacillaceae</taxon>
        <taxon>Niallia</taxon>
    </lineage>
</organism>
<dbReference type="EMBL" id="CP137640">
    <property type="protein sequence ID" value="WVX84031.1"/>
    <property type="molecule type" value="Genomic_DNA"/>
</dbReference>
<dbReference type="RefSeq" id="WP_338452903.1">
    <property type="nucleotide sequence ID" value="NZ_CP137640.1"/>
</dbReference>
<name>A0ABZ2CLR2_9BACI</name>
<accession>A0ABZ2CLR2</accession>
<reference evidence="1 2" key="1">
    <citation type="submission" date="2023-10" db="EMBL/GenBank/DDBJ databases">
        <title>Niallia locisalis sp.nov. isolated from a salt pond sample.</title>
        <authorList>
            <person name="Li X.-J."/>
            <person name="Dong L."/>
        </authorList>
    </citation>
    <scope>NUCLEOTIDE SEQUENCE [LARGE SCALE GENOMIC DNA]</scope>
    <source>
        <strain evidence="1 2">DSM 29761</strain>
    </source>
</reference>
<dbReference type="Proteomes" id="UP001357223">
    <property type="component" value="Chromosome"/>
</dbReference>
<evidence type="ECO:0000313" key="2">
    <source>
        <dbReference type="Proteomes" id="UP001357223"/>
    </source>
</evidence>
<proteinExistence type="predicted"/>
<keyword evidence="2" id="KW-1185">Reference proteome</keyword>